<dbReference type="InterPro" id="IPR000182">
    <property type="entry name" value="GNAT_dom"/>
</dbReference>
<dbReference type="PANTHER" id="PTHR43415">
    <property type="entry name" value="SPERMIDINE N(1)-ACETYLTRANSFERASE"/>
    <property type="match status" value="1"/>
</dbReference>
<dbReference type="PROSITE" id="PS51186">
    <property type="entry name" value="GNAT"/>
    <property type="match status" value="1"/>
</dbReference>
<keyword evidence="2" id="KW-0808">Transferase</keyword>
<dbReference type="InterPro" id="IPR016181">
    <property type="entry name" value="Acyl_CoA_acyltransferase"/>
</dbReference>
<comment type="caution">
    <text evidence="2">The sequence shown here is derived from an EMBL/GenBank/DDBJ whole genome shotgun (WGS) entry which is preliminary data.</text>
</comment>
<accession>A0A1F4XYD3</accession>
<name>A0A1F4XYD3_9BACT</name>
<proteinExistence type="predicted"/>
<feature type="domain" description="N-acetyltransferase" evidence="1">
    <location>
        <begin position="12"/>
        <end position="178"/>
    </location>
</feature>
<sequence length="178" mass="20333">MYMRSFIEGTQIDLRPLTMDDVKEGYVNWFNDSAVCAFNRHHAFPYTEALARQYVEGLQTGNQNLVLAIIDKASGRHIGNVSLQAIDWMSRNAEFAIILGEREWWGKGIGAEASKMMVEHGFKVLNLHRIYCFTPTANVPMRKIAERLGFEEEGIQKEALYKDGMFHDVVAYGLINKQ</sequence>
<organism evidence="2 3">
    <name type="scientific">Candidatus Adlerbacteria bacterium RIFCSPLOWO2_01_FULL_54_21b</name>
    <dbReference type="NCBI Taxonomy" id="1797245"/>
    <lineage>
        <taxon>Bacteria</taxon>
        <taxon>Candidatus Adleribacteriota</taxon>
    </lineage>
</organism>
<dbReference type="AlphaFoldDB" id="A0A1F4XYD3"/>
<dbReference type="Gene3D" id="3.40.630.30">
    <property type="match status" value="1"/>
</dbReference>
<evidence type="ECO:0000313" key="2">
    <source>
        <dbReference type="EMBL" id="OGC86103.1"/>
    </source>
</evidence>
<dbReference type="PANTHER" id="PTHR43415:SF3">
    <property type="entry name" value="GNAT-FAMILY ACETYLTRANSFERASE"/>
    <property type="match status" value="1"/>
</dbReference>
<protein>
    <submittedName>
        <fullName evidence="2">GNAT family N-acetyltransferase</fullName>
    </submittedName>
</protein>
<dbReference type="EMBL" id="MEWZ01000031">
    <property type="protein sequence ID" value="OGC86103.1"/>
    <property type="molecule type" value="Genomic_DNA"/>
</dbReference>
<dbReference type="SUPFAM" id="SSF55729">
    <property type="entry name" value="Acyl-CoA N-acyltransferases (Nat)"/>
    <property type="match status" value="1"/>
</dbReference>
<dbReference type="GO" id="GO:0016747">
    <property type="term" value="F:acyltransferase activity, transferring groups other than amino-acyl groups"/>
    <property type="evidence" value="ECO:0007669"/>
    <property type="project" value="InterPro"/>
</dbReference>
<dbReference type="Pfam" id="PF13302">
    <property type="entry name" value="Acetyltransf_3"/>
    <property type="match status" value="1"/>
</dbReference>
<dbReference type="STRING" id="1797245.A2949_01575"/>
<evidence type="ECO:0000259" key="1">
    <source>
        <dbReference type="PROSITE" id="PS51186"/>
    </source>
</evidence>
<evidence type="ECO:0000313" key="3">
    <source>
        <dbReference type="Proteomes" id="UP000178585"/>
    </source>
</evidence>
<reference evidence="2 3" key="1">
    <citation type="journal article" date="2016" name="Nat. Commun.">
        <title>Thousands of microbial genomes shed light on interconnected biogeochemical processes in an aquifer system.</title>
        <authorList>
            <person name="Anantharaman K."/>
            <person name="Brown C.T."/>
            <person name="Hug L.A."/>
            <person name="Sharon I."/>
            <person name="Castelle C.J."/>
            <person name="Probst A.J."/>
            <person name="Thomas B.C."/>
            <person name="Singh A."/>
            <person name="Wilkins M.J."/>
            <person name="Karaoz U."/>
            <person name="Brodie E.L."/>
            <person name="Williams K.H."/>
            <person name="Hubbard S.S."/>
            <person name="Banfield J.F."/>
        </authorList>
    </citation>
    <scope>NUCLEOTIDE SEQUENCE [LARGE SCALE GENOMIC DNA]</scope>
</reference>
<gene>
    <name evidence="2" type="ORF">A2949_01575</name>
</gene>
<dbReference type="Proteomes" id="UP000178585">
    <property type="component" value="Unassembled WGS sequence"/>
</dbReference>